<name>A0A2Z5J779_STRAR</name>
<reference evidence="3 4" key="1">
    <citation type="journal article" date="2018" name="Front. Microbiol.">
        <title>Genome Sequencing of Streptomyces atratus SCSIOZH16 and Activation Production of Nocardamine via Metabolic Engineering.</title>
        <authorList>
            <person name="Li Y."/>
            <person name="Zhang C."/>
            <person name="Liu C."/>
            <person name="Ju J."/>
            <person name="Ma J."/>
        </authorList>
    </citation>
    <scope>NUCLEOTIDE SEQUENCE [LARGE SCALE GENOMIC DNA]</scope>
    <source>
        <strain evidence="3 4">SCSIO_ZH16</strain>
    </source>
</reference>
<dbReference type="KEGG" id="sata:C5746_02685"/>
<dbReference type="GeneID" id="95517473"/>
<feature type="signal peptide" evidence="2">
    <location>
        <begin position="1"/>
        <end position="16"/>
    </location>
</feature>
<evidence type="ECO:0000256" key="1">
    <source>
        <dbReference type="SAM" id="MobiDB-lite"/>
    </source>
</evidence>
<protein>
    <submittedName>
        <fullName evidence="3">Uncharacterized protein</fullName>
    </submittedName>
</protein>
<sequence length="153" mass="15667">MLGGLVLLGGCGVLLAAVTSSSTIESSATGESPADEAPKKSAPAKSAPAEKPAEKEKKAPAGPEADVKLSACEVNDMTHWPSAMVKIENGSKDTSNYIISVEFLDKSGTRVGDALAASNNVAAGQRVETKAQSLDKVSGEVTCKVTKVTRYAS</sequence>
<dbReference type="NCBIfam" id="NF038353">
    <property type="entry name" value="FxLYD_dom"/>
    <property type="match status" value="1"/>
</dbReference>
<feature type="compositionally biased region" description="Low complexity" evidence="1">
    <location>
        <begin position="40"/>
        <end position="50"/>
    </location>
</feature>
<organism evidence="3 4">
    <name type="scientific">Streptomyces atratus</name>
    <dbReference type="NCBI Taxonomy" id="1893"/>
    <lineage>
        <taxon>Bacteria</taxon>
        <taxon>Bacillati</taxon>
        <taxon>Actinomycetota</taxon>
        <taxon>Actinomycetes</taxon>
        <taxon>Kitasatosporales</taxon>
        <taxon>Streptomycetaceae</taxon>
        <taxon>Streptomyces</taxon>
    </lineage>
</organism>
<evidence type="ECO:0000313" key="3">
    <source>
        <dbReference type="EMBL" id="AXE76053.1"/>
    </source>
</evidence>
<dbReference type="RefSeq" id="WP_114242718.1">
    <property type="nucleotide sequence ID" value="NZ_CP027306.1"/>
</dbReference>
<evidence type="ECO:0000256" key="2">
    <source>
        <dbReference type="SAM" id="SignalP"/>
    </source>
</evidence>
<dbReference type="Proteomes" id="UP000252698">
    <property type="component" value="Chromosome"/>
</dbReference>
<dbReference type="InterPro" id="IPR047676">
    <property type="entry name" value="FxLYD_dom"/>
</dbReference>
<dbReference type="EMBL" id="CP027306">
    <property type="protein sequence ID" value="AXE76053.1"/>
    <property type="molecule type" value="Genomic_DNA"/>
</dbReference>
<dbReference type="AlphaFoldDB" id="A0A2Z5J779"/>
<proteinExistence type="predicted"/>
<gene>
    <name evidence="3" type="ORF">C5746_02685</name>
</gene>
<accession>A0A2Z5J779</accession>
<evidence type="ECO:0000313" key="4">
    <source>
        <dbReference type="Proteomes" id="UP000252698"/>
    </source>
</evidence>
<feature type="region of interest" description="Disordered" evidence="1">
    <location>
        <begin position="22"/>
        <end position="67"/>
    </location>
</feature>
<keyword evidence="2" id="KW-0732">Signal</keyword>
<feature type="chain" id="PRO_5039563003" evidence="2">
    <location>
        <begin position="17"/>
        <end position="153"/>
    </location>
</feature>